<sequence>MHIFEKLGGIAIIVGSLLLSAYAVLFPILLPLGTGGIDYAEMVRSPGWVPLALVAFAGVLALQVGFYAVYAKMRDTAGVQGAVGFLFVEAAYLLQVCKVTWELFLYPVIARYPETAFLLRDAVIKNDPAVLAFRVSASVTILIGIVLFCLAIYRSAIYPKSAAALIFVGAVVYALGPMISVFVSVAGIFTFAVGCMLLGVRLLR</sequence>
<keyword evidence="1" id="KW-0812">Transmembrane</keyword>
<evidence type="ECO:0008006" key="4">
    <source>
        <dbReference type="Google" id="ProtNLM"/>
    </source>
</evidence>
<feature type="transmembrane region" description="Helical" evidence="1">
    <location>
        <begin position="181"/>
        <end position="203"/>
    </location>
</feature>
<name>A0ABR9CZC6_9GAMM</name>
<accession>A0ABR9CZC6</accession>
<keyword evidence="1" id="KW-1133">Transmembrane helix</keyword>
<gene>
    <name evidence="2" type="ORF">IE877_09995</name>
</gene>
<protein>
    <recommendedName>
        <fullName evidence="4">DUF4386 domain-containing protein</fullName>
    </recommendedName>
</protein>
<keyword evidence="1" id="KW-0472">Membrane</keyword>
<feature type="transmembrane region" description="Helical" evidence="1">
    <location>
        <begin position="129"/>
        <end position="150"/>
    </location>
</feature>
<keyword evidence="3" id="KW-1185">Reference proteome</keyword>
<organism evidence="2 3">
    <name type="scientific">Methylomonas albis</name>
    <dbReference type="NCBI Taxonomy" id="1854563"/>
    <lineage>
        <taxon>Bacteria</taxon>
        <taxon>Pseudomonadati</taxon>
        <taxon>Pseudomonadota</taxon>
        <taxon>Gammaproteobacteria</taxon>
        <taxon>Methylococcales</taxon>
        <taxon>Methylococcaceae</taxon>
        <taxon>Methylomonas</taxon>
    </lineage>
</organism>
<dbReference type="Proteomes" id="UP000652176">
    <property type="component" value="Unassembled WGS sequence"/>
</dbReference>
<dbReference type="EMBL" id="JACXSS010000001">
    <property type="protein sequence ID" value="MBD9356217.1"/>
    <property type="molecule type" value="Genomic_DNA"/>
</dbReference>
<reference evidence="2 3" key="1">
    <citation type="submission" date="2020-09" db="EMBL/GenBank/DDBJ databases">
        <title>Methylomonas albis sp. nov. and Methylomonas fluvii sp. nov.: Two cold-adapted methanotrophs from the River Elbe and an amended description of Methylovulum psychrotolerans strain Eb1.</title>
        <authorList>
            <person name="Bussmann I.K."/>
            <person name="Klings K.-W."/>
            <person name="Warnstedt J."/>
            <person name="Hoppert M."/>
            <person name="Saborowski A."/>
            <person name="Horn F."/>
            <person name="Liebner S."/>
        </authorList>
    </citation>
    <scope>NUCLEOTIDE SEQUENCE [LARGE SCALE GENOMIC DNA]</scope>
    <source>
        <strain evidence="2 3">EbA</strain>
    </source>
</reference>
<feature type="transmembrane region" description="Helical" evidence="1">
    <location>
        <begin position="82"/>
        <end position="109"/>
    </location>
</feature>
<feature type="transmembrane region" description="Helical" evidence="1">
    <location>
        <begin position="157"/>
        <end position="175"/>
    </location>
</feature>
<dbReference type="RefSeq" id="WP_192374591.1">
    <property type="nucleotide sequence ID" value="NZ_CAJHIV010000001.1"/>
</dbReference>
<comment type="caution">
    <text evidence="2">The sequence shown here is derived from an EMBL/GenBank/DDBJ whole genome shotgun (WGS) entry which is preliminary data.</text>
</comment>
<proteinExistence type="predicted"/>
<evidence type="ECO:0000313" key="3">
    <source>
        <dbReference type="Proteomes" id="UP000652176"/>
    </source>
</evidence>
<evidence type="ECO:0000313" key="2">
    <source>
        <dbReference type="EMBL" id="MBD9356217.1"/>
    </source>
</evidence>
<feature type="transmembrane region" description="Helical" evidence="1">
    <location>
        <begin position="48"/>
        <end position="70"/>
    </location>
</feature>
<evidence type="ECO:0000256" key="1">
    <source>
        <dbReference type="SAM" id="Phobius"/>
    </source>
</evidence>
<feature type="transmembrane region" description="Helical" evidence="1">
    <location>
        <begin position="7"/>
        <end position="28"/>
    </location>
</feature>